<dbReference type="Pfam" id="PF00324">
    <property type="entry name" value="AA_permease"/>
    <property type="match status" value="1"/>
</dbReference>
<accession>A0AAW0FJI3</accession>
<keyword evidence="2" id="KW-0813">Transport</keyword>
<reference evidence="10 11" key="1">
    <citation type="submission" date="2022-09" db="EMBL/GenBank/DDBJ databases">
        <authorList>
            <person name="Palmer J.M."/>
        </authorList>
    </citation>
    <scope>NUCLEOTIDE SEQUENCE [LARGE SCALE GENOMIC DNA]</scope>
    <source>
        <strain evidence="10 11">DSM 7382</strain>
    </source>
</reference>
<dbReference type="PANTHER" id="PTHR43341:SF15">
    <property type="entry name" value="GENERAL AMINO ACID PERMEASE AGP2"/>
    <property type="match status" value="1"/>
</dbReference>
<keyword evidence="6 8" id="KW-0472">Membrane</keyword>
<evidence type="ECO:0000256" key="6">
    <source>
        <dbReference type="ARBA" id="ARBA00023136"/>
    </source>
</evidence>
<comment type="subcellular location">
    <subcellularLocation>
        <location evidence="1">Membrane</location>
        <topology evidence="1">Multi-pass membrane protein</topology>
    </subcellularLocation>
</comment>
<protein>
    <recommendedName>
        <fullName evidence="9">Amino acid permease/ SLC12A domain-containing protein</fullName>
    </recommendedName>
</protein>
<evidence type="ECO:0000256" key="7">
    <source>
        <dbReference type="SAM" id="MobiDB-lite"/>
    </source>
</evidence>
<dbReference type="PANTHER" id="PTHR43341">
    <property type="entry name" value="AMINO ACID PERMEASE"/>
    <property type="match status" value="1"/>
</dbReference>
<feature type="transmembrane region" description="Helical" evidence="8">
    <location>
        <begin position="183"/>
        <end position="205"/>
    </location>
</feature>
<comment type="caution">
    <text evidence="10">The sequence shown here is derived from an EMBL/GenBank/DDBJ whole genome shotgun (WGS) entry which is preliminary data.</text>
</comment>
<feature type="transmembrane region" description="Helical" evidence="8">
    <location>
        <begin position="267"/>
        <end position="285"/>
    </location>
</feature>
<dbReference type="InterPro" id="IPR004840">
    <property type="entry name" value="Amino_acid_permease_CS"/>
</dbReference>
<keyword evidence="3 8" id="KW-0812">Transmembrane</keyword>
<dbReference type="InterPro" id="IPR004841">
    <property type="entry name" value="AA-permease/SLC12A_dom"/>
</dbReference>
<sequence>MRSLSKVPYKEAMMKFTKEKQPEVDLNSKITENYGLDGSNSLSTSSEEQPSKEENVGDKQKSIDVHRTLESRHIQLISIGGSIGSGLFITIGTSGLVNSGPLGLLLGYTFWTCVILSLTVSTAEMVCYLPVSSPFLTMAGRVVDPAFECAASVNFWFMQSIYIPFEITAVNTMIHYWRDDYSPAITVCIQIVIYIVLNVFAVKAYGESEFWLSIGKLMLCIALLFFTLITMCGGNPKHDAFGFRYWHAKGGPIAEQITTGGIGRLHGFMYGLISACFTVVGPEYMSMVAGEARNPRKNMKTAFKTVLYRLALFYIGGALSVSILIAYNDPTYLEKADSSSGAGSPYVVAMTNMNVKVFPHIVNAIIVTSAFSAASEADLSSGLEDIEEHEYNYYAEMEANEKSEGKFANMMKWIF</sequence>
<feature type="transmembrane region" description="Helical" evidence="8">
    <location>
        <begin position="217"/>
        <end position="236"/>
    </location>
</feature>
<dbReference type="Gene3D" id="1.20.1740.10">
    <property type="entry name" value="Amino acid/polyamine transporter I"/>
    <property type="match status" value="1"/>
</dbReference>
<proteinExistence type="predicted"/>
<organism evidence="10 11">
    <name type="scientific">Cerrena zonata</name>
    <dbReference type="NCBI Taxonomy" id="2478898"/>
    <lineage>
        <taxon>Eukaryota</taxon>
        <taxon>Fungi</taxon>
        <taxon>Dikarya</taxon>
        <taxon>Basidiomycota</taxon>
        <taxon>Agaricomycotina</taxon>
        <taxon>Agaricomycetes</taxon>
        <taxon>Polyporales</taxon>
        <taxon>Cerrenaceae</taxon>
        <taxon>Cerrena</taxon>
    </lineage>
</organism>
<gene>
    <name evidence="10" type="ORF">QCA50_015625</name>
</gene>
<keyword evidence="11" id="KW-1185">Reference proteome</keyword>
<keyword evidence="4" id="KW-0029">Amino-acid transport</keyword>
<feature type="transmembrane region" description="Helical" evidence="8">
    <location>
        <begin position="306"/>
        <end position="327"/>
    </location>
</feature>
<dbReference type="AlphaFoldDB" id="A0AAW0FJI3"/>
<dbReference type="EMBL" id="JASBNA010000042">
    <property type="protein sequence ID" value="KAK7681238.1"/>
    <property type="molecule type" value="Genomic_DNA"/>
</dbReference>
<feature type="compositionally biased region" description="Basic and acidic residues" evidence="7">
    <location>
        <begin position="49"/>
        <end position="62"/>
    </location>
</feature>
<evidence type="ECO:0000259" key="9">
    <source>
        <dbReference type="Pfam" id="PF00324"/>
    </source>
</evidence>
<dbReference type="GO" id="GO:0016020">
    <property type="term" value="C:membrane"/>
    <property type="evidence" value="ECO:0007669"/>
    <property type="project" value="UniProtKB-SubCell"/>
</dbReference>
<evidence type="ECO:0000256" key="1">
    <source>
        <dbReference type="ARBA" id="ARBA00004141"/>
    </source>
</evidence>
<keyword evidence="5 8" id="KW-1133">Transmembrane helix</keyword>
<dbReference type="GO" id="GO:0015171">
    <property type="term" value="F:amino acid transmembrane transporter activity"/>
    <property type="evidence" value="ECO:0007669"/>
    <property type="project" value="TreeGrafter"/>
</dbReference>
<evidence type="ECO:0000256" key="4">
    <source>
        <dbReference type="ARBA" id="ARBA00022970"/>
    </source>
</evidence>
<feature type="compositionally biased region" description="Polar residues" evidence="7">
    <location>
        <begin position="38"/>
        <end position="48"/>
    </location>
</feature>
<feature type="transmembrane region" description="Helical" evidence="8">
    <location>
        <begin position="108"/>
        <end position="131"/>
    </location>
</feature>
<dbReference type="InterPro" id="IPR050524">
    <property type="entry name" value="APC_YAT"/>
</dbReference>
<name>A0AAW0FJI3_9APHY</name>
<evidence type="ECO:0000256" key="8">
    <source>
        <dbReference type="SAM" id="Phobius"/>
    </source>
</evidence>
<feature type="region of interest" description="Disordered" evidence="7">
    <location>
        <begin position="18"/>
        <end position="62"/>
    </location>
</feature>
<evidence type="ECO:0000256" key="2">
    <source>
        <dbReference type="ARBA" id="ARBA00022448"/>
    </source>
</evidence>
<feature type="transmembrane region" description="Helical" evidence="8">
    <location>
        <begin position="76"/>
        <end position="96"/>
    </location>
</feature>
<evidence type="ECO:0000313" key="11">
    <source>
        <dbReference type="Proteomes" id="UP001385951"/>
    </source>
</evidence>
<evidence type="ECO:0000313" key="10">
    <source>
        <dbReference type="EMBL" id="KAK7681238.1"/>
    </source>
</evidence>
<dbReference type="PROSITE" id="PS00218">
    <property type="entry name" value="AMINO_ACID_PERMEASE_1"/>
    <property type="match status" value="1"/>
</dbReference>
<evidence type="ECO:0000256" key="5">
    <source>
        <dbReference type="ARBA" id="ARBA00022989"/>
    </source>
</evidence>
<feature type="transmembrane region" description="Helical" evidence="8">
    <location>
        <begin position="143"/>
        <end position="163"/>
    </location>
</feature>
<evidence type="ECO:0000256" key="3">
    <source>
        <dbReference type="ARBA" id="ARBA00022692"/>
    </source>
</evidence>
<dbReference type="Proteomes" id="UP001385951">
    <property type="component" value="Unassembled WGS sequence"/>
</dbReference>
<feature type="domain" description="Amino acid permease/ SLC12A" evidence="9">
    <location>
        <begin position="73"/>
        <end position="375"/>
    </location>
</feature>